<protein>
    <submittedName>
        <fullName evidence="1">Uncharacterized protein</fullName>
    </submittedName>
</protein>
<organism evidence="1">
    <name type="scientific">viral metagenome</name>
    <dbReference type="NCBI Taxonomy" id="1070528"/>
    <lineage>
        <taxon>unclassified sequences</taxon>
        <taxon>metagenomes</taxon>
        <taxon>organismal metagenomes</taxon>
    </lineage>
</organism>
<dbReference type="AlphaFoldDB" id="A0A6C0K592"/>
<proteinExistence type="predicted"/>
<name>A0A6C0K592_9ZZZZ</name>
<sequence>MPKHLFDELPTDMIYYEIFPFLDYISRVNANLLLPKEDRIRTPLNKDALLEFTIIFQSTHIATMAKKAAITRNRTTRSRLILKIWRLLPMFPELIQYSEKVRDNLSLKALEFSTATSSDVSAYTLKTLKKLCANFLHDLETKYPYLREFNYQKGDWTAVTQ</sequence>
<reference evidence="1" key="1">
    <citation type="journal article" date="2020" name="Nature">
        <title>Giant virus diversity and host interactions through global metagenomics.</title>
        <authorList>
            <person name="Schulz F."/>
            <person name="Roux S."/>
            <person name="Paez-Espino D."/>
            <person name="Jungbluth S."/>
            <person name="Walsh D.A."/>
            <person name="Denef V.J."/>
            <person name="McMahon K.D."/>
            <person name="Konstantinidis K.T."/>
            <person name="Eloe-Fadrosh E.A."/>
            <person name="Kyrpides N.C."/>
            <person name="Woyke T."/>
        </authorList>
    </citation>
    <scope>NUCLEOTIDE SEQUENCE</scope>
    <source>
        <strain evidence="1">GVMAG-S-1101172-89</strain>
    </source>
</reference>
<dbReference type="EMBL" id="MN740810">
    <property type="protein sequence ID" value="QHU12879.1"/>
    <property type="molecule type" value="Genomic_DNA"/>
</dbReference>
<accession>A0A6C0K592</accession>
<evidence type="ECO:0000313" key="1">
    <source>
        <dbReference type="EMBL" id="QHU12879.1"/>
    </source>
</evidence>